<dbReference type="KEGG" id="stha:NCTC11429_02724"/>
<gene>
    <name evidence="2" type="ORF">NCTC11429_02724</name>
</gene>
<dbReference type="PROSITE" id="PS51257">
    <property type="entry name" value="PROKAR_LIPOPROTEIN"/>
    <property type="match status" value="1"/>
</dbReference>
<reference evidence="2 3" key="1">
    <citation type="submission" date="2019-05" db="EMBL/GenBank/DDBJ databases">
        <authorList>
            <consortium name="Pathogen Informatics"/>
        </authorList>
    </citation>
    <scope>NUCLEOTIDE SEQUENCE [LARGE SCALE GENOMIC DNA]</scope>
    <source>
        <strain evidence="2 3">NCTC11429</strain>
    </source>
</reference>
<name>A0A4U9V9Y9_9SPHI</name>
<dbReference type="InterPro" id="IPR011990">
    <property type="entry name" value="TPR-like_helical_dom_sf"/>
</dbReference>
<dbReference type="AlphaFoldDB" id="A0A4U9V9Y9"/>
<evidence type="ECO:0000256" key="1">
    <source>
        <dbReference type="SAM" id="SignalP"/>
    </source>
</evidence>
<dbReference type="Gene3D" id="1.25.40.390">
    <property type="match status" value="1"/>
</dbReference>
<keyword evidence="1" id="KW-0732">Signal</keyword>
<evidence type="ECO:0000313" key="3">
    <source>
        <dbReference type="Proteomes" id="UP000308196"/>
    </source>
</evidence>
<dbReference type="Pfam" id="PF12771">
    <property type="entry name" value="SusD-like_2"/>
    <property type="match status" value="1"/>
</dbReference>
<dbReference type="SUPFAM" id="SSF48452">
    <property type="entry name" value="TPR-like"/>
    <property type="match status" value="1"/>
</dbReference>
<protein>
    <submittedName>
        <fullName evidence="2">Starch-binding associating with outer membrane</fullName>
    </submittedName>
</protein>
<dbReference type="InterPro" id="IPR041662">
    <property type="entry name" value="SusD-like_2"/>
</dbReference>
<dbReference type="GeneID" id="78463429"/>
<accession>A0A4U9V9Y9</accession>
<dbReference type="RefSeq" id="WP_028072283.1">
    <property type="nucleotide sequence ID" value="NZ_JBPFQZ010000004.1"/>
</dbReference>
<proteinExistence type="predicted"/>
<dbReference type="STRING" id="1123265.GCA_000686625_02104"/>
<evidence type="ECO:0000313" key="2">
    <source>
        <dbReference type="EMBL" id="VTR42617.1"/>
    </source>
</evidence>
<dbReference type="EMBL" id="LR590484">
    <property type="protein sequence ID" value="VTR42617.1"/>
    <property type="molecule type" value="Genomic_DNA"/>
</dbReference>
<sequence>MKRNFKKIVFAFLLGTVAFTSCNKYLDINQNPNYPETAEPRLLLPTVQASIGQILGNQLQVYGGLWAQVWTQNPTSSQYITIDQYNIKSTATNSVWANIYRYALYNAQIIIQSESTLDNYYKGIAHLLKAYTFQVATDAFGDIPLDEALQGVDYRSPKYQSQKEVYTQILADIDKGVELLNSETGTNPGQQDMYFGGDLESWKAFANTLKLKAYLRLSEVDASAASAGIKALYATNPKFLDKNVSITYTTTGGNENPLYNEMIGLRSVQNLVASGTIVKAFVDNNDPRRFKLFDRLSEQDTIAYIEQGDFRANTKKRVSPPSALVGANVRDAKSALAPANLFTRAESYFLQSEAAYRGWATADAEETYNKGIEASFAGLGLSAEDLKAYMTKAKFPEVKTQQLEAIITQKYFALAGFQNFEAWNEWRRTGYPKFFIVSKGSVIGSGQMPQRLIYPNSEATSNANFPGLKPLTDRVWWDVK</sequence>
<organism evidence="2 3">
    <name type="scientific">Sphingobacterium thalpophilum</name>
    <dbReference type="NCBI Taxonomy" id="259"/>
    <lineage>
        <taxon>Bacteria</taxon>
        <taxon>Pseudomonadati</taxon>
        <taxon>Bacteroidota</taxon>
        <taxon>Sphingobacteriia</taxon>
        <taxon>Sphingobacteriales</taxon>
        <taxon>Sphingobacteriaceae</taxon>
        <taxon>Sphingobacterium</taxon>
    </lineage>
</organism>
<dbReference type="CDD" id="cd08977">
    <property type="entry name" value="SusD"/>
    <property type="match status" value="1"/>
</dbReference>
<feature type="chain" id="PRO_5020944879" evidence="1">
    <location>
        <begin position="24"/>
        <end position="480"/>
    </location>
</feature>
<feature type="signal peptide" evidence="1">
    <location>
        <begin position="1"/>
        <end position="23"/>
    </location>
</feature>
<dbReference type="Proteomes" id="UP000308196">
    <property type="component" value="Chromosome"/>
</dbReference>